<dbReference type="FunFam" id="3.80.10.10:FF:000213">
    <property type="entry name" value="Tyrosine-sulfated glycopeptide receptor 1"/>
    <property type="match status" value="1"/>
</dbReference>
<evidence type="ECO:0000256" key="13">
    <source>
        <dbReference type="SAM" id="SignalP"/>
    </source>
</evidence>
<evidence type="ECO:0000259" key="14">
    <source>
        <dbReference type="Pfam" id="PF08263"/>
    </source>
</evidence>
<dbReference type="InterPro" id="IPR013210">
    <property type="entry name" value="LRR_N_plant-typ"/>
</dbReference>
<dbReference type="AlphaFoldDB" id="A0A8X8WXV6"/>
<keyword evidence="6 13" id="KW-0732">Signal</keyword>
<dbReference type="FunFam" id="3.80.10.10:FF:000041">
    <property type="entry name" value="LRR receptor-like serine/threonine-protein kinase ERECTA"/>
    <property type="match status" value="1"/>
</dbReference>
<dbReference type="GO" id="GO:0051707">
    <property type="term" value="P:response to other organism"/>
    <property type="evidence" value="ECO:0007669"/>
    <property type="project" value="UniProtKB-ARBA"/>
</dbReference>
<feature type="signal peptide" evidence="13">
    <location>
        <begin position="1"/>
        <end position="22"/>
    </location>
</feature>
<evidence type="ECO:0000256" key="1">
    <source>
        <dbReference type="ARBA" id="ARBA00004251"/>
    </source>
</evidence>
<keyword evidence="7" id="KW-0677">Repeat</keyword>
<evidence type="ECO:0000256" key="4">
    <source>
        <dbReference type="ARBA" id="ARBA00022614"/>
    </source>
</evidence>
<accession>A0A8X8WXV6</accession>
<evidence type="ECO:0000256" key="2">
    <source>
        <dbReference type="ARBA" id="ARBA00009592"/>
    </source>
</evidence>
<dbReference type="SMART" id="SM00365">
    <property type="entry name" value="LRR_SD22"/>
    <property type="match status" value="6"/>
</dbReference>
<proteinExistence type="inferred from homology"/>
<reference evidence="15" key="2">
    <citation type="submission" date="2020-08" db="EMBL/GenBank/DDBJ databases">
        <title>Plant Genome Project.</title>
        <authorList>
            <person name="Zhang R.-G."/>
        </authorList>
    </citation>
    <scope>NUCLEOTIDE SEQUENCE</scope>
    <source>
        <strain evidence="15">Huo1</strain>
        <tissue evidence="15">Leaf</tissue>
    </source>
</reference>
<evidence type="ECO:0000256" key="8">
    <source>
        <dbReference type="ARBA" id="ARBA00022989"/>
    </source>
</evidence>
<dbReference type="EMBL" id="PNBA02000014">
    <property type="protein sequence ID" value="KAG6402279.1"/>
    <property type="molecule type" value="Genomic_DNA"/>
</dbReference>
<name>A0A8X8WXV6_SALSN</name>
<dbReference type="Pfam" id="PF00560">
    <property type="entry name" value="LRR_1"/>
    <property type="match status" value="10"/>
</dbReference>
<organism evidence="15">
    <name type="scientific">Salvia splendens</name>
    <name type="common">Scarlet sage</name>
    <dbReference type="NCBI Taxonomy" id="180675"/>
    <lineage>
        <taxon>Eukaryota</taxon>
        <taxon>Viridiplantae</taxon>
        <taxon>Streptophyta</taxon>
        <taxon>Embryophyta</taxon>
        <taxon>Tracheophyta</taxon>
        <taxon>Spermatophyta</taxon>
        <taxon>Magnoliopsida</taxon>
        <taxon>eudicotyledons</taxon>
        <taxon>Gunneridae</taxon>
        <taxon>Pentapetalae</taxon>
        <taxon>asterids</taxon>
        <taxon>lamiids</taxon>
        <taxon>Lamiales</taxon>
        <taxon>Lamiaceae</taxon>
        <taxon>Nepetoideae</taxon>
        <taxon>Mentheae</taxon>
        <taxon>Salviinae</taxon>
        <taxon>Salvia</taxon>
        <taxon>Salvia subgen. Calosphace</taxon>
        <taxon>core Calosphace</taxon>
    </lineage>
</organism>
<dbReference type="SMART" id="SM00369">
    <property type="entry name" value="LRR_TYP"/>
    <property type="match status" value="9"/>
</dbReference>
<keyword evidence="3" id="KW-1003">Cell membrane</keyword>
<comment type="subcellular location">
    <subcellularLocation>
        <location evidence="1">Cell membrane</location>
        <topology evidence="1">Single-pass type I membrane protein</topology>
    </subcellularLocation>
</comment>
<comment type="caution">
    <text evidence="15">The sequence shown here is derived from an EMBL/GenBank/DDBJ whole genome shotgun (WGS) entry which is preliminary data.</text>
</comment>
<sequence length="876" mass="97318">MLSNLLLLICILTSSSIFTTHSYNNKCLRHQETLLLQLKHELIFFPSSSTKLVRWNESAECCLWHGVECDASGHVVSLQLDEEDISGVIGDLSSLFRFKYLKKLNLAYNGFNDAIPKGIGNLTCLTHLNLSHAGFVGQVPSEISSLTRLASLDISNEFGNTLSLEHPNLEMLVQNLTELRELYLDGVNITSSDERRKWSHIELSHLPNLTSLSMAGCSLYGPLPTSFWQLHSLSILRLDRNNLSAVALDDLFTNFPSLTTLTLRECSLKCSIPSTFGNLTELIHVDLSYNSLIGSLPSTLFEGLSNLVYINLWRNSFSGNIPQSLFALPSLLYLFLGYNQFNGTFQLDNFQSLPNLTSLDLSGNSLSVDTGNVNSSSYGGLKLKGLGLNSCNLSSFPDFVKHNMDLKYLDLSNNSIAGEVPSWVWGKRLGYLNLSFNLLTNLQKPYHIPASLESISLESNQIKGELQLSIPLDSQLWSLSLANNSFGGSIPISFCNATNLQNLDMSRNKLSGSIPRCLLENISDLDLSRNNISGNIPDTFPMVCSLYYLDLNNNALEGKIPKSIGSCMNLGYMNVGNNMINDTFPCMLPSTLLVLVLHSNRFHGDLRCNKNWPSLKILDVSSNHFSGSLESIDFSSWTSMMRGYLDGEFERKLDVALIMKGQMVELYKIWEDFSTIDLSSNSFYGKLPNAIGDLTSLHQLNLSHNALDGSIPKSFGRLSNLESLDLSVNQLAGQIPEELGGLTFLSVLNLSYNKFVGAIPIGRQIQTFTADSFEGNSGLCGFPLSINCSNTNVPPPGYNETGEERKEIEWEYVCAAVGYVVGVGSIVWLLLFCRGFREKYFGKIEEVVEGMFIARDMRRRRARRAAAAMNRVIRRQ</sequence>
<dbReference type="PANTHER" id="PTHR48061">
    <property type="entry name" value="LEUCINE-RICH REPEAT RECEPTOR PROTEIN KINASE EMS1-LIKE-RELATED"/>
    <property type="match status" value="1"/>
</dbReference>
<evidence type="ECO:0000256" key="9">
    <source>
        <dbReference type="ARBA" id="ARBA00023136"/>
    </source>
</evidence>
<gene>
    <name evidence="15" type="ORF">SASPL_139156</name>
</gene>
<dbReference type="PANTHER" id="PTHR48061:SF2">
    <property type="entry name" value="RECEPTOR LIKE PROTEIN 30-LIKE"/>
    <property type="match status" value="1"/>
</dbReference>
<dbReference type="InterPro" id="IPR001611">
    <property type="entry name" value="Leu-rich_rpt"/>
</dbReference>
<evidence type="ECO:0000256" key="7">
    <source>
        <dbReference type="ARBA" id="ARBA00022737"/>
    </source>
</evidence>
<dbReference type="Pfam" id="PF13516">
    <property type="entry name" value="LRR_6"/>
    <property type="match status" value="1"/>
</dbReference>
<dbReference type="Proteomes" id="UP000298416">
    <property type="component" value="Unassembled WGS sequence"/>
</dbReference>
<comment type="similarity">
    <text evidence="2">Belongs to the RLP family.</text>
</comment>
<evidence type="ECO:0000256" key="11">
    <source>
        <dbReference type="ARBA" id="ARBA00023180"/>
    </source>
</evidence>
<feature type="domain" description="Leucine-rich repeat-containing N-terminal plant-type" evidence="14">
    <location>
        <begin position="31"/>
        <end position="70"/>
    </location>
</feature>
<evidence type="ECO:0000256" key="5">
    <source>
        <dbReference type="ARBA" id="ARBA00022692"/>
    </source>
</evidence>
<feature type="transmembrane region" description="Helical" evidence="12">
    <location>
        <begin position="810"/>
        <end position="833"/>
    </location>
</feature>
<keyword evidence="5 12" id="KW-0812">Transmembrane</keyword>
<dbReference type="GO" id="GO:0006952">
    <property type="term" value="P:defense response"/>
    <property type="evidence" value="ECO:0007669"/>
    <property type="project" value="UniProtKB-ARBA"/>
</dbReference>
<keyword evidence="8 12" id="KW-1133">Transmembrane helix</keyword>
<keyword evidence="10" id="KW-0675">Receptor</keyword>
<evidence type="ECO:0000256" key="10">
    <source>
        <dbReference type="ARBA" id="ARBA00023170"/>
    </source>
</evidence>
<dbReference type="Pfam" id="PF08263">
    <property type="entry name" value="LRRNT_2"/>
    <property type="match status" value="1"/>
</dbReference>
<dbReference type="OrthoDB" id="442066at2759"/>
<protein>
    <recommendedName>
        <fullName evidence="14">Leucine-rich repeat-containing N-terminal plant-type domain-containing protein</fullName>
    </recommendedName>
</protein>
<evidence type="ECO:0000313" key="15">
    <source>
        <dbReference type="EMBL" id="KAG6402279.1"/>
    </source>
</evidence>
<reference evidence="15" key="1">
    <citation type="submission" date="2018-01" db="EMBL/GenBank/DDBJ databases">
        <authorList>
            <person name="Mao J.F."/>
        </authorList>
    </citation>
    <scope>NUCLEOTIDE SEQUENCE</scope>
    <source>
        <strain evidence="15">Huo1</strain>
        <tissue evidence="15">Leaf</tissue>
    </source>
</reference>
<dbReference type="InterPro" id="IPR046956">
    <property type="entry name" value="RLP23-like"/>
</dbReference>
<evidence type="ECO:0000256" key="3">
    <source>
        <dbReference type="ARBA" id="ARBA00022475"/>
    </source>
</evidence>
<keyword evidence="11" id="KW-0325">Glycoprotein</keyword>
<feature type="chain" id="PRO_5036475961" description="Leucine-rich repeat-containing N-terminal plant-type domain-containing protein" evidence="13">
    <location>
        <begin position="23"/>
        <end position="876"/>
    </location>
</feature>
<keyword evidence="9 12" id="KW-0472">Membrane</keyword>
<dbReference type="GO" id="GO:0005886">
    <property type="term" value="C:plasma membrane"/>
    <property type="evidence" value="ECO:0007669"/>
    <property type="project" value="UniProtKB-SubCell"/>
</dbReference>
<dbReference type="InterPro" id="IPR003591">
    <property type="entry name" value="Leu-rich_rpt_typical-subtyp"/>
</dbReference>
<evidence type="ECO:0000256" key="12">
    <source>
        <dbReference type="SAM" id="Phobius"/>
    </source>
</evidence>
<evidence type="ECO:0000256" key="6">
    <source>
        <dbReference type="ARBA" id="ARBA00022729"/>
    </source>
</evidence>
<keyword evidence="16" id="KW-1185">Reference proteome</keyword>
<dbReference type="Pfam" id="PF13855">
    <property type="entry name" value="LRR_8"/>
    <property type="match status" value="1"/>
</dbReference>
<evidence type="ECO:0000313" key="16">
    <source>
        <dbReference type="Proteomes" id="UP000298416"/>
    </source>
</evidence>
<keyword evidence="4" id="KW-0433">Leucine-rich repeat</keyword>